<protein>
    <submittedName>
        <fullName evidence="1">Uncharacterized protein</fullName>
    </submittedName>
</protein>
<evidence type="ECO:0000313" key="2">
    <source>
        <dbReference type="Proteomes" id="UP000299102"/>
    </source>
</evidence>
<keyword evidence="2" id="KW-1185">Reference proteome</keyword>
<gene>
    <name evidence="1" type="ORF">EVAR_23817_1</name>
</gene>
<sequence>MEDSRHTKQACRRCSSLRRLELSARITIISNSFKPTTGGAGAARARRRRGVHRYHYRSRLRELCPQATAVPPDAD</sequence>
<organism evidence="1 2">
    <name type="scientific">Eumeta variegata</name>
    <name type="common">Bagworm moth</name>
    <name type="synonym">Eumeta japonica</name>
    <dbReference type="NCBI Taxonomy" id="151549"/>
    <lineage>
        <taxon>Eukaryota</taxon>
        <taxon>Metazoa</taxon>
        <taxon>Ecdysozoa</taxon>
        <taxon>Arthropoda</taxon>
        <taxon>Hexapoda</taxon>
        <taxon>Insecta</taxon>
        <taxon>Pterygota</taxon>
        <taxon>Neoptera</taxon>
        <taxon>Endopterygota</taxon>
        <taxon>Lepidoptera</taxon>
        <taxon>Glossata</taxon>
        <taxon>Ditrysia</taxon>
        <taxon>Tineoidea</taxon>
        <taxon>Psychidae</taxon>
        <taxon>Oiketicinae</taxon>
        <taxon>Eumeta</taxon>
    </lineage>
</organism>
<dbReference type="AlphaFoldDB" id="A0A4C1VKF4"/>
<evidence type="ECO:0000313" key="1">
    <source>
        <dbReference type="EMBL" id="GBP39466.1"/>
    </source>
</evidence>
<accession>A0A4C1VKF4</accession>
<dbReference type="EMBL" id="BGZK01000366">
    <property type="protein sequence ID" value="GBP39466.1"/>
    <property type="molecule type" value="Genomic_DNA"/>
</dbReference>
<reference evidence="1 2" key="1">
    <citation type="journal article" date="2019" name="Commun. Biol.">
        <title>The bagworm genome reveals a unique fibroin gene that provides high tensile strength.</title>
        <authorList>
            <person name="Kono N."/>
            <person name="Nakamura H."/>
            <person name="Ohtoshi R."/>
            <person name="Tomita M."/>
            <person name="Numata K."/>
            <person name="Arakawa K."/>
        </authorList>
    </citation>
    <scope>NUCLEOTIDE SEQUENCE [LARGE SCALE GENOMIC DNA]</scope>
</reference>
<name>A0A4C1VKF4_EUMVA</name>
<proteinExistence type="predicted"/>
<dbReference type="Proteomes" id="UP000299102">
    <property type="component" value="Unassembled WGS sequence"/>
</dbReference>
<comment type="caution">
    <text evidence="1">The sequence shown here is derived from an EMBL/GenBank/DDBJ whole genome shotgun (WGS) entry which is preliminary data.</text>
</comment>